<sequence>MKSKILAIFAASLICSTAAQAADQTWTFSFTGFYNDATQSFDNTYSIGGAFTGSDRNADGTIDGGEISSFIVDGVDYANCSNPGIPYFHCGLSAFSYAHGALNFGTTMSSSDPEGIVSRGQEITSGVQEYRYMNAPSGWSDNTMHWTADTRFDLTSPVPEADTYAMLLAGFATLGVLARRRRNAA</sequence>
<dbReference type="InterPro" id="IPR013424">
    <property type="entry name" value="Ice-binding_C"/>
</dbReference>
<evidence type="ECO:0000259" key="2">
    <source>
        <dbReference type="Pfam" id="PF07589"/>
    </source>
</evidence>
<organism evidence="3 4">
    <name type="scientific">Rugamonas rivuli</name>
    <dbReference type="NCBI Taxonomy" id="2743358"/>
    <lineage>
        <taxon>Bacteria</taxon>
        <taxon>Pseudomonadati</taxon>
        <taxon>Pseudomonadota</taxon>
        <taxon>Betaproteobacteria</taxon>
        <taxon>Burkholderiales</taxon>
        <taxon>Oxalobacteraceae</taxon>
        <taxon>Telluria group</taxon>
        <taxon>Rugamonas</taxon>
    </lineage>
</organism>
<reference evidence="3 4" key="1">
    <citation type="submission" date="2019-10" db="EMBL/GenBank/DDBJ databases">
        <title>Two novel species isolated from a subtropical stream in China.</title>
        <authorList>
            <person name="Lu H."/>
        </authorList>
    </citation>
    <scope>NUCLEOTIDE SEQUENCE [LARGE SCALE GENOMIC DNA]</scope>
    <source>
        <strain evidence="3 4">FT103W</strain>
    </source>
</reference>
<dbReference type="InterPro" id="IPR018247">
    <property type="entry name" value="EF_Hand_1_Ca_BS"/>
</dbReference>
<keyword evidence="1" id="KW-0732">Signal</keyword>
<comment type="caution">
    <text evidence="3">The sequence shown here is derived from an EMBL/GenBank/DDBJ whole genome shotgun (WGS) entry which is preliminary data.</text>
</comment>
<dbReference type="PROSITE" id="PS00018">
    <property type="entry name" value="EF_HAND_1"/>
    <property type="match status" value="1"/>
</dbReference>
<dbReference type="RefSeq" id="WP_152804224.1">
    <property type="nucleotide sequence ID" value="NZ_WHUF01000003.1"/>
</dbReference>
<feature type="chain" id="PRO_5032373731" description="Ice-binding protein C-terminal domain-containing protein" evidence="1">
    <location>
        <begin position="22"/>
        <end position="185"/>
    </location>
</feature>
<evidence type="ECO:0000313" key="3">
    <source>
        <dbReference type="EMBL" id="MQA20012.1"/>
    </source>
</evidence>
<dbReference type="Proteomes" id="UP000444318">
    <property type="component" value="Unassembled WGS sequence"/>
</dbReference>
<keyword evidence="4" id="KW-1185">Reference proteome</keyword>
<feature type="domain" description="Ice-binding protein C-terminal" evidence="2">
    <location>
        <begin position="157"/>
        <end position="182"/>
    </location>
</feature>
<dbReference type="AlphaFoldDB" id="A0A843SAR3"/>
<evidence type="ECO:0000256" key="1">
    <source>
        <dbReference type="SAM" id="SignalP"/>
    </source>
</evidence>
<evidence type="ECO:0000313" key="4">
    <source>
        <dbReference type="Proteomes" id="UP000444318"/>
    </source>
</evidence>
<feature type="signal peptide" evidence="1">
    <location>
        <begin position="1"/>
        <end position="21"/>
    </location>
</feature>
<protein>
    <recommendedName>
        <fullName evidence="2">Ice-binding protein C-terminal domain-containing protein</fullName>
    </recommendedName>
</protein>
<proteinExistence type="predicted"/>
<dbReference type="Pfam" id="PF07589">
    <property type="entry name" value="PEP-CTERM"/>
    <property type="match status" value="1"/>
</dbReference>
<dbReference type="EMBL" id="WHUF01000003">
    <property type="protein sequence ID" value="MQA20012.1"/>
    <property type="molecule type" value="Genomic_DNA"/>
</dbReference>
<name>A0A843SAR3_9BURK</name>
<accession>A0A843SAR3</accession>
<gene>
    <name evidence="3" type="ORF">GEV01_10885</name>
</gene>